<dbReference type="GO" id="GO:0016829">
    <property type="term" value="F:lyase activity"/>
    <property type="evidence" value="ECO:0007669"/>
    <property type="project" value="UniProtKB-KW"/>
</dbReference>
<evidence type="ECO:0000256" key="4">
    <source>
        <dbReference type="ARBA" id="ARBA00048574"/>
    </source>
</evidence>
<accession>A0ABW5THF5</accession>
<dbReference type="Pfam" id="PF03802">
    <property type="entry name" value="CitX"/>
    <property type="match status" value="1"/>
</dbReference>
<comment type="catalytic activity">
    <reaction evidence="4">
        <text>apo-[citrate lyase ACP] + 2'-(5''-triphospho-alpha-D-ribosyl)-3'-dephospho-CoA = holo-[citrate lyase ACP] + diphosphate</text>
        <dbReference type="Rhea" id="RHEA:16333"/>
        <dbReference type="Rhea" id="RHEA-COMP:10157"/>
        <dbReference type="Rhea" id="RHEA-COMP:10158"/>
        <dbReference type="ChEBI" id="CHEBI:29999"/>
        <dbReference type="ChEBI" id="CHEBI:33019"/>
        <dbReference type="ChEBI" id="CHEBI:61378"/>
        <dbReference type="ChEBI" id="CHEBI:82683"/>
        <dbReference type="EC" id="2.7.7.61"/>
    </reaction>
</comment>
<keyword evidence="6" id="KW-1185">Reference proteome</keyword>
<evidence type="ECO:0000313" key="5">
    <source>
        <dbReference type="EMBL" id="MFD2728349.1"/>
    </source>
</evidence>
<evidence type="ECO:0000256" key="1">
    <source>
        <dbReference type="ARBA" id="ARBA00012524"/>
    </source>
</evidence>
<keyword evidence="5" id="KW-0456">Lyase</keyword>
<comment type="caution">
    <text evidence="5">The sequence shown here is derived from an EMBL/GenBank/DDBJ whole genome shotgun (WGS) entry which is preliminary data.</text>
</comment>
<name>A0ABW5THF5_9ENTE</name>
<gene>
    <name evidence="5" type="primary">citX</name>
    <name evidence="5" type="ORF">ACFSR0_02710</name>
</gene>
<proteinExistence type="predicted"/>
<dbReference type="NCBIfam" id="NF002383">
    <property type="entry name" value="PRK01392.1"/>
    <property type="match status" value="1"/>
</dbReference>
<dbReference type="NCBIfam" id="TIGR03124">
    <property type="entry name" value="citrate_citX"/>
    <property type="match status" value="1"/>
</dbReference>
<evidence type="ECO:0000256" key="2">
    <source>
        <dbReference type="ARBA" id="ARBA00022679"/>
    </source>
</evidence>
<keyword evidence="2 5" id="KW-0808">Transferase</keyword>
<dbReference type="RefSeq" id="WP_379979660.1">
    <property type="nucleotide sequence ID" value="NZ_JBHUMO010000013.1"/>
</dbReference>
<keyword evidence="3 5" id="KW-0548">Nucleotidyltransferase</keyword>
<sequence>MCNDPFQGVSVSLREMLAAREQRVARQEQMLSQTKGTLLCATMNIPGPVKQSPIIEQVFLTIVQQIKQQFSQIASQECLFSNLKTGPEYYFHCSLDPMVLKQKMVAIEETQPLGRLVDLDVHWLANNGSIATLSRNDLGLPSRSCLICQKDAKECGRARVHSIQEMQAKIIQIIQNGKECNDEKTNSLYGNRTS</sequence>
<reference evidence="6" key="1">
    <citation type="journal article" date="2019" name="Int. J. Syst. Evol. Microbiol.">
        <title>The Global Catalogue of Microorganisms (GCM) 10K type strain sequencing project: providing services to taxonomists for standard genome sequencing and annotation.</title>
        <authorList>
            <consortium name="The Broad Institute Genomics Platform"/>
            <consortium name="The Broad Institute Genome Sequencing Center for Infectious Disease"/>
            <person name="Wu L."/>
            <person name="Ma J."/>
        </authorList>
    </citation>
    <scope>NUCLEOTIDE SEQUENCE [LARGE SCALE GENOMIC DNA]</scope>
    <source>
        <strain evidence="6">TISTR 932</strain>
    </source>
</reference>
<dbReference type="Proteomes" id="UP001597427">
    <property type="component" value="Unassembled WGS sequence"/>
</dbReference>
<evidence type="ECO:0000256" key="3">
    <source>
        <dbReference type="ARBA" id="ARBA00022695"/>
    </source>
</evidence>
<protein>
    <recommendedName>
        <fullName evidence="1">citrate lyase holo-[acyl-carrier protein] synthase</fullName>
        <ecNumber evidence="1">2.7.7.61</ecNumber>
    </recommendedName>
</protein>
<evidence type="ECO:0000313" key="6">
    <source>
        <dbReference type="Proteomes" id="UP001597427"/>
    </source>
</evidence>
<dbReference type="InterPro" id="IPR005551">
    <property type="entry name" value="CitX"/>
</dbReference>
<dbReference type="GO" id="GO:0050519">
    <property type="term" value="F:holo-citrate lyase synthase activity"/>
    <property type="evidence" value="ECO:0007669"/>
    <property type="project" value="UniProtKB-EC"/>
</dbReference>
<dbReference type="EC" id="2.7.7.61" evidence="1"/>
<dbReference type="EMBL" id="JBHUMO010000013">
    <property type="protein sequence ID" value="MFD2728349.1"/>
    <property type="molecule type" value="Genomic_DNA"/>
</dbReference>
<organism evidence="5 6">
    <name type="scientific">Enterococcus camelliae</name>
    <dbReference type="NCBI Taxonomy" id="453959"/>
    <lineage>
        <taxon>Bacteria</taxon>
        <taxon>Bacillati</taxon>
        <taxon>Bacillota</taxon>
        <taxon>Bacilli</taxon>
        <taxon>Lactobacillales</taxon>
        <taxon>Enterococcaceae</taxon>
        <taxon>Enterococcus</taxon>
    </lineage>
</organism>